<dbReference type="AlphaFoldDB" id="A0A9D4VET7"/>
<name>A0A9D4VET7_ADICA</name>
<dbReference type="Proteomes" id="UP000886520">
    <property type="component" value="Chromosome 1"/>
</dbReference>
<dbReference type="EMBL" id="JABFUD020000001">
    <property type="protein sequence ID" value="KAI5084183.1"/>
    <property type="molecule type" value="Genomic_DNA"/>
</dbReference>
<evidence type="ECO:0000256" key="1">
    <source>
        <dbReference type="SAM" id="MobiDB-lite"/>
    </source>
</evidence>
<feature type="region of interest" description="Disordered" evidence="1">
    <location>
        <begin position="1"/>
        <end position="23"/>
    </location>
</feature>
<sequence>MGSRRGKKMVERAHKSTPPDILGVHSQKSTIHQVTGGVDHIQHGEMGCNASGFLDVAVALEEEMLNLGENSTKQKNNWARKKFDAWREFSGIDSSIASVEMVISQIPNVGSEIDYDE</sequence>
<gene>
    <name evidence="2" type="ORF">GOP47_0000352</name>
</gene>
<comment type="caution">
    <text evidence="2">The sequence shown here is derived from an EMBL/GenBank/DDBJ whole genome shotgun (WGS) entry which is preliminary data.</text>
</comment>
<evidence type="ECO:0000313" key="3">
    <source>
        <dbReference type="Proteomes" id="UP000886520"/>
    </source>
</evidence>
<keyword evidence="3" id="KW-1185">Reference proteome</keyword>
<reference evidence="2" key="1">
    <citation type="submission" date="2021-01" db="EMBL/GenBank/DDBJ databases">
        <title>Adiantum capillus-veneris genome.</title>
        <authorList>
            <person name="Fang Y."/>
            <person name="Liao Q."/>
        </authorList>
    </citation>
    <scope>NUCLEOTIDE SEQUENCE</scope>
    <source>
        <strain evidence="2">H3</strain>
        <tissue evidence="2">Leaf</tissue>
    </source>
</reference>
<dbReference type="OrthoDB" id="2005511at2759"/>
<evidence type="ECO:0000313" key="2">
    <source>
        <dbReference type="EMBL" id="KAI5084183.1"/>
    </source>
</evidence>
<accession>A0A9D4VET7</accession>
<proteinExistence type="predicted"/>
<protein>
    <submittedName>
        <fullName evidence="2">Uncharacterized protein</fullName>
    </submittedName>
</protein>
<organism evidence="2 3">
    <name type="scientific">Adiantum capillus-veneris</name>
    <name type="common">Maidenhair fern</name>
    <dbReference type="NCBI Taxonomy" id="13818"/>
    <lineage>
        <taxon>Eukaryota</taxon>
        <taxon>Viridiplantae</taxon>
        <taxon>Streptophyta</taxon>
        <taxon>Embryophyta</taxon>
        <taxon>Tracheophyta</taxon>
        <taxon>Polypodiopsida</taxon>
        <taxon>Polypodiidae</taxon>
        <taxon>Polypodiales</taxon>
        <taxon>Pteridineae</taxon>
        <taxon>Pteridaceae</taxon>
        <taxon>Vittarioideae</taxon>
        <taxon>Adiantum</taxon>
    </lineage>
</organism>